<keyword evidence="2" id="KW-1185">Reference proteome</keyword>
<proteinExistence type="predicted"/>
<sequence length="210" mass="23061">MRFLREIVGPMRQKAQEEEIAARQLQLQQENASNTSPTQRPASSPAVVTCTSAAVDTPLDGVVLAQIKHHWMSSQTPIEDRGNPFAQASVDLAKLAELFNAAKSRAGKFLCAAADMASLETFIAKYISQICASSEASCRRCGRNRPMSKKLHFRVFVSPCPCPCPCHGIRSCDYSLSISWGNPSPSLPKNILSSWLSLPQIFVPFDRKHA</sequence>
<dbReference type="Proteomes" id="UP000186922">
    <property type="component" value="Unassembled WGS sequence"/>
</dbReference>
<reference evidence="1 2" key="1">
    <citation type="journal article" date="2016" name="Nat. Commun.">
        <title>Extremotolerant tardigrade genome and improved radiotolerance of human cultured cells by tardigrade-unique protein.</title>
        <authorList>
            <person name="Hashimoto T."/>
            <person name="Horikawa D.D."/>
            <person name="Saito Y."/>
            <person name="Kuwahara H."/>
            <person name="Kozuka-Hata H."/>
            <person name="Shin-I T."/>
            <person name="Minakuchi Y."/>
            <person name="Ohishi K."/>
            <person name="Motoyama A."/>
            <person name="Aizu T."/>
            <person name="Enomoto A."/>
            <person name="Kondo K."/>
            <person name="Tanaka S."/>
            <person name="Hara Y."/>
            <person name="Koshikawa S."/>
            <person name="Sagara H."/>
            <person name="Miura T."/>
            <person name="Yokobori S."/>
            <person name="Miyagawa K."/>
            <person name="Suzuki Y."/>
            <person name="Kubo T."/>
            <person name="Oyama M."/>
            <person name="Kohara Y."/>
            <person name="Fujiyama A."/>
            <person name="Arakawa K."/>
            <person name="Katayama T."/>
            <person name="Toyoda A."/>
            <person name="Kunieda T."/>
        </authorList>
    </citation>
    <scope>NUCLEOTIDE SEQUENCE [LARGE SCALE GENOMIC DNA]</scope>
    <source>
        <strain evidence="1 2">YOKOZUNA-1</strain>
    </source>
</reference>
<comment type="caution">
    <text evidence="1">The sequence shown here is derived from an EMBL/GenBank/DDBJ whole genome shotgun (WGS) entry which is preliminary data.</text>
</comment>
<gene>
    <name evidence="1" type="primary">RvY_18394</name>
    <name evidence="1" type="synonym">RvY_18394.1</name>
    <name evidence="1" type="ORF">RvY_18394-1</name>
</gene>
<protein>
    <submittedName>
        <fullName evidence="1">Uncharacterized protein</fullName>
    </submittedName>
</protein>
<evidence type="ECO:0000313" key="1">
    <source>
        <dbReference type="EMBL" id="GAV08743.1"/>
    </source>
</evidence>
<dbReference type="EMBL" id="BDGG01000018">
    <property type="protein sequence ID" value="GAV08743.1"/>
    <property type="molecule type" value="Genomic_DNA"/>
</dbReference>
<name>A0A1D1W768_RAMVA</name>
<accession>A0A1D1W768</accession>
<organism evidence="1 2">
    <name type="scientific">Ramazzottius varieornatus</name>
    <name type="common">Water bear</name>
    <name type="synonym">Tardigrade</name>
    <dbReference type="NCBI Taxonomy" id="947166"/>
    <lineage>
        <taxon>Eukaryota</taxon>
        <taxon>Metazoa</taxon>
        <taxon>Ecdysozoa</taxon>
        <taxon>Tardigrada</taxon>
        <taxon>Eutardigrada</taxon>
        <taxon>Parachela</taxon>
        <taxon>Hypsibioidea</taxon>
        <taxon>Ramazzottiidae</taxon>
        <taxon>Ramazzottius</taxon>
    </lineage>
</organism>
<evidence type="ECO:0000313" key="2">
    <source>
        <dbReference type="Proteomes" id="UP000186922"/>
    </source>
</evidence>
<dbReference type="AlphaFoldDB" id="A0A1D1W768"/>